<organism evidence="2 3">
    <name type="scientific">Leptospira broomii serovar Hurstbridge str. 5399</name>
    <dbReference type="NCBI Taxonomy" id="1049789"/>
    <lineage>
        <taxon>Bacteria</taxon>
        <taxon>Pseudomonadati</taxon>
        <taxon>Spirochaetota</taxon>
        <taxon>Spirochaetia</taxon>
        <taxon>Leptospirales</taxon>
        <taxon>Leptospiraceae</taxon>
        <taxon>Leptospira</taxon>
    </lineage>
</organism>
<accession>T0F4G5</accession>
<evidence type="ECO:0000313" key="2">
    <source>
        <dbReference type="EMBL" id="EQA45990.1"/>
    </source>
</evidence>
<protein>
    <submittedName>
        <fullName evidence="2">Penicillin-binding protein, transpeptidase domain protein</fullName>
    </submittedName>
</protein>
<dbReference type="OrthoDB" id="338244at2"/>
<dbReference type="Pfam" id="PF00905">
    <property type="entry name" value="Transpeptidase"/>
    <property type="match status" value="1"/>
</dbReference>
<evidence type="ECO:0000313" key="3">
    <source>
        <dbReference type="Proteomes" id="UP000015454"/>
    </source>
</evidence>
<dbReference type="STRING" id="1049789.LEP1GSC050_1943"/>
<dbReference type="SUPFAM" id="SSF56601">
    <property type="entry name" value="beta-lactamase/transpeptidase-like"/>
    <property type="match status" value="1"/>
</dbReference>
<evidence type="ECO:0000259" key="1">
    <source>
        <dbReference type="Pfam" id="PF00905"/>
    </source>
</evidence>
<proteinExistence type="predicted"/>
<dbReference type="AlphaFoldDB" id="T0F4G5"/>
<keyword evidence="3" id="KW-1185">Reference proteome</keyword>
<dbReference type="Gene3D" id="3.40.710.10">
    <property type="entry name" value="DD-peptidase/beta-lactamase superfamily"/>
    <property type="match status" value="1"/>
</dbReference>
<dbReference type="Proteomes" id="UP000015454">
    <property type="component" value="Unassembled WGS sequence"/>
</dbReference>
<dbReference type="RefSeq" id="WP_010570248.1">
    <property type="nucleotide sequence ID" value="NZ_AHMO02000008.1"/>
</dbReference>
<dbReference type="PROSITE" id="PS51257">
    <property type="entry name" value="PROKAR_LIPOPROTEIN"/>
    <property type="match status" value="1"/>
</dbReference>
<comment type="caution">
    <text evidence="2">The sequence shown here is derived from an EMBL/GenBank/DDBJ whole genome shotgun (WGS) entry which is preliminary data.</text>
</comment>
<dbReference type="InterPro" id="IPR012338">
    <property type="entry name" value="Beta-lactam/transpept-like"/>
</dbReference>
<gene>
    <name evidence="2" type="ORF">LEP1GSC050_1943</name>
</gene>
<sequence>MKGVVFFILTAFFLLLSCGNRKEIPLPEEKLAEVPGRKTCLIFSELETEETLLVNPSYCKGSVPPLHLFHPMIALAALESGSLKEPDAPYKWDKTKYPYIRWQKDQNLRTALASSTVWYFQKLLTETTGIKAQNWLVGADLPRPSNLENGRAFWMDGDYTLNGEELFFFLKKLVTRKLSVREKNSSIVLSGLERTPGEVSNSTGIHRLAGNWGNADKFYSDSGSAYSGGRSISLFWFYWKFPDKSVLFLSRIESESETLSPLEAARYGTEFLRANGIWEKFLSR</sequence>
<feature type="domain" description="Penicillin-binding protein transpeptidase" evidence="1">
    <location>
        <begin position="69"/>
        <end position="140"/>
    </location>
</feature>
<dbReference type="EMBL" id="AHMO02000008">
    <property type="protein sequence ID" value="EQA45990.1"/>
    <property type="molecule type" value="Genomic_DNA"/>
</dbReference>
<name>T0F4G5_9LEPT</name>
<reference evidence="2" key="1">
    <citation type="submission" date="2013-05" db="EMBL/GenBank/DDBJ databases">
        <authorList>
            <person name="Harkins D.M."/>
            <person name="Durkin A.S."/>
            <person name="Brinkac L.M."/>
            <person name="Haft D.H."/>
            <person name="Selengut J.D."/>
            <person name="Sanka R."/>
            <person name="DePew J."/>
            <person name="Purushe J."/>
            <person name="Hartskeerl R.A."/>
            <person name="Ahmed A."/>
            <person name="van der Linden H."/>
            <person name="Goris M.G.A."/>
            <person name="Vinetz J.M."/>
            <person name="Sutton G.G."/>
            <person name="Nierman W.C."/>
            <person name="Fouts D.E."/>
        </authorList>
    </citation>
    <scope>NUCLEOTIDE SEQUENCE [LARGE SCALE GENOMIC DNA]</scope>
    <source>
        <strain evidence="2">5399</strain>
    </source>
</reference>
<dbReference type="InterPro" id="IPR001460">
    <property type="entry name" value="PCN-bd_Tpept"/>
</dbReference>
<dbReference type="GO" id="GO:0008658">
    <property type="term" value="F:penicillin binding"/>
    <property type="evidence" value="ECO:0007669"/>
    <property type="project" value="InterPro"/>
</dbReference>